<proteinExistence type="predicted"/>
<accession>A0ABN9VP30</accession>
<keyword evidence="2" id="KW-1185">Reference proteome</keyword>
<evidence type="ECO:0000313" key="1">
    <source>
        <dbReference type="EMBL" id="CAK0875154.1"/>
    </source>
</evidence>
<dbReference type="Proteomes" id="UP001189429">
    <property type="component" value="Unassembled WGS sequence"/>
</dbReference>
<dbReference type="EMBL" id="CAUYUJ010017482">
    <property type="protein sequence ID" value="CAK0875154.1"/>
    <property type="molecule type" value="Genomic_DNA"/>
</dbReference>
<evidence type="ECO:0000313" key="2">
    <source>
        <dbReference type="Proteomes" id="UP001189429"/>
    </source>
</evidence>
<name>A0ABN9VP30_9DINO</name>
<gene>
    <name evidence="1" type="ORF">PCOR1329_LOCUS59879</name>
</gene>
<reference evidence="1" key="1">
    <citation type="submission" date="2023-10" db="EMBL/GenBank/DDBJ databases">
        <authorList>
            <person name="Chen Y."/>
            <person name="Shah S."/>
            <person name="Dougan E. K."/>
            <person name="Thang M."/>
            <person name="Chan C."/>
        </authorList>
    </citation>
    <scope>NUCLEOTIDE SEQUENCE [LARGE SCALE GENOMIC DNA]</scope>
</reference>
<sequence>MIPTPQAIVYATRQPTDRHVRYFDAAELRTLSKVCPQLYNKAEVALTRWLVWDPPSGLASCVPTSGGLRSTAPTKSVTFGSSRMGNWCSIPPWLVRADSDCSA</sequence>
<protein>
    <submittedName>
        <fullName evidence="1">Uncharacterized protein</fullName>
    </submittedName>
</protein>
<organism evidence="1 2">
    <name type="scientific">Prorocentrum cordatum</name>
    <dbReference type="NCBI Taxonomy" id="2364126"/>
    <lineage>
        <taxon>Eukaryota</taxon>
        <taxon>Sar</taxon>
        <taxon>Alveolata</taxon>
        <taxon>Dinophyceae</taxon>
        <taxon>Prorocentrales</taxon>
        <taxon>Prorocentraceae</taxon>
        <taxon>Prorocentrum</taxon>
    </lineage>
</organism>
<comment type="caution">
    <text evidence="1">The sequence shown here is derived from an EMBL/GenBank/DDBJ whole genome shotgun (WGS) entry which is preliminary data.</text>
</comment>